<evidence type="ECO:0000313" key="1">
    <source>
        <dbReference type="EMBL" id="KAI5657949.1"/>
    </source>
</evidence>
<name>A0ACC0ABE6_CATRO</name>
<organism evidence="1 2">
    <name type="scientific">Catharanthus roseus</name>
    <name type="common">Madagascar periwinkle</name>
    <name type="synonym">Vinca rosea</name>
    <dbReference type="NCBI Taxonomy" id="4058"/>
    <lineage>
        <taxon>Eukaryota</taxon>
        <taxon>Viridiplantae</taxon>
        <taxon>Streptophyta</taxon>
        <taxon>Embryophyta</taxon>
        <taxon>Tracheophyta</taxon>
        <taxon>Spermatophyta</taxon>
        <taxon>Magnoliopsida</taxon>
        <taxon>eudicotyledons</taxon>
        <taxon>Gunneridae</taxon>
        <taxon>Pentapetalae</taxon>
        <taxon>asterids</taxon>
        <taxon>lamiids</taxon>
        <taxon>Gentianales</taxon>
        <taxon>Apocynaceae</taxon>
        <taxon>Rauvolfioideae</taxon>
        <taxon>Vinceae</taxon>
        <taxon>Catharanthinae</taxon>
        <taxon>Catharanthus</taxon>
    </lineage>
</organism>
<evidence type="ECO:0000313" key="2">
    <source>
        <dbReference type="Proteomes" id="UP001060085"/>
    </source>
</evidence>
<comment type="caution">
    <text evidence="1">The sequence shown here is derived from an EMBL/GenBank/DDBJ whole genome shotgun (WGS) entry which is preliminary data.</text>
</comment>
<protein>
    <submittedName>
        <fullName evidence="1">Uncharacterized protein</fullName>
    </submittedName>
</protein>
<sequence length="107" mass="11870">MTDVVAIHLEKFLMNESILGVHECVHHRTEEHAYPQLLLQKWVGCGKIAKSAVEILTGSKRRRNRGGSLTSVSTTSHETPSGCASETDFDGRSFLILLLLYGFEAKI</sequence>
<dbReference type="EMBL" id="CM044706">
    <property type="protein sequence ID" value="KAI5657949.1"/>
    <property type="molecule type" value="Genomic_DNA"/>
</dbReference>
<gene>
    <name evidence="1" type="ORF">M9H77_26742</name>
</gene>
<dbReference type="Proteomes" id="UP001060085">
    <property type="component" value="Linkage Group LG06"/>
</dbReference>
<proteinExistence type="predicted"/>
<accession>A0ACC0ABE6</accession>
<keyword evidence="2" id="KW-1185">Reference proteome</keyword>
<reference evidence="2" key="1">
    <citation type="journal article" date="2023" name="Nat. Plants">
        <title>Single-cell RNA sequencing provides a high-resolution roadmap for understanding the multicellular compartmentation of specialized metabolism.</title>
        <authorList>
            <person name="Sun S."/>
            <person name="Shen X."/>
            <person name="Li Y."/>
            <person name="Li Y."/>
            <person name="Wang S."/>
            <person name="Li R."/>
            <person name="Zhang H."/>
            <person name="Shen G."/>
            <person name="Guo B."/>
            <person name="Wei J."/>
            <person name="Xu J."/>
            <person name="St-Pierre B."/>
            <person name="Chen S."/>
            <person name="Sun C."/>
        </authorList>
    </citation>
    <scope>NUCLEOTIDE SEQUENCE [LARGE SCALE GENOMIC DNA]</scope>
</reference>